<keyword evidence="3" id="KW-0220">Diaminopimelate biosynthesis</keyword>
<dbReference type="PATRIC" id="fig|332950.4.peg.395"/>
<dbReference type="Pfam" id="PF07687">
    <property type="entry name" value="M20_dimer"/>
    <property type="match status" value="1"/>
</dbReference>
<keyword evidence="5" id="KW-0464">Manganese</keyword>
<evidence type="ECO:0000256" key="4">
    <source>
        <dbReference type="ARBA" id="ARBA00023154"/>
    </source>
</evidence>
<evidence type="ECO:0000256" key="1">
    <source>
        <dbReference type="ARBA" id="ARBA00022605"/>
    </source>
</evidence>
<evidence type="ECO:0000256" key="2">
    <source>
        <dbReference type="ARBA" id="ARBA00022801"/>
    </source>
</evidence>
<name>A0A1E5H610_9ENTE</name>
<feature type="binding site" evidence="5">
    <location>
        <position position="143"/>
    </location>
    <ligand>
        <name>Mn(2+)</name>
        <dbReference type="ChEBI" id="CHEBI:29035"/>
        <label>2</label>
    </ligand>
</feature>
<dbReference type="Gene3D" id="3.40.630.10">
    <property type="entry name" value="Zn peptidases"/>
    <property type="match status" value="1"/>
</dbReference>
<keyword evidence="8" id="KW-1185">Reference proteome</keyword>
<keyword evidence="4" id="KW-0457">Lysine biosynthesis</keyword>
<dbReference type="NCBIfam" id="TIGR01891">
    <property type="entry name" value="amidohydrolases"/>
    <property type="match status" value="1"/>
</dbReference>
<dbReference type="EMBL" id="MIJY01000001">
    <property type="protein sequence ID" value="OEG20407.1"/>
    <property type="molecule type" value="Genomic_DNA"/>
</dbReference>
<keyword evidence="1" id="KW-0028">Amino-acid biosynthesis</keyword>
<dbReference type="SUPFAM" id="SSF55031">
    <property type="entry name" value="Bacterial exopeptidase dimerisation domain"/>
    <property type="match status" value="1"/>
</dbReference>
<evidence type="ECO:0000313" key="7">
    <source>
        <dbReference type="EMBL" id="OEG20407.1"/>
    </source>
</evidence>
<dbReference type="Proteomes" id="UP000095094">
    <property type="component" value="Unassembled WGS sequence"/>
</dbReference>
<evidence type="ECO:0000256" key="3">
    <source>
        <dbReference type="ARBA" id="ARBA00022915"/>
    </source>
</evidence>
<comment type="cofactor">
    <cofactor evidence="5">
        <name>Mn(2+)</name>
        <dbReference type="ChEBI" id="CHEBI:29035"/>
    </cofactor>
    <text evidence="5">The Mn(2+) ion enhances activity.</text>
</comment>
<dbReference type="InterPro" id="IPR011650">
    <property type="entry name" value="Peptidase_M20_dimer"/>
</dbReference>
<evidence type="ECO:0000259" key="6">
    <source>
        <dbReference type="Pfam" id="PF07687"/>
    </source>
</evidence>
<dbReference type="InterPro" id="IPR036264">
    <property type="entry name" value="Bact_exopeptidase_dim_dom"/>
</dbReference>
<dbReference type="PANTHER" id="PTHR11014">
    <property type="entry name" value="PEPTIDASE M20 FAMILY MEMBER"/>
    <property type="match status" value="1"/>
</dbReference>
<proteinExistence type="predicted"/>
<feature type="binding site" evidence="5">
    <location>
        <position position="107"/>
    </location>
    <ligand>
        <name>Mn(2+)</name>
        <dbReference type="ChEBI" id="CHEBI:29035"/>
        <label>2</label>
    </ligand>
</feature>
<dbReference type="GO" id="GO:0050118">
    <property type="term" value="F:N-acetyldiaminopimelate deacetylase activity"/>
    <property type="evidence" value="ECO:0007669"/>
    <property type="project" value="UniProtKB-ARBA"/>
</dbReference>
<dbReference type="FunFam" id="3.30.70.360:FF:000001">
    <property type="entry name" value="N-acetyldiaminopimelate deacetylase"/>
    <property type="match status" value="1"/>
</dbReference>
<sequence length="400" mass="43032">MTTLTKQSIQAEIQQNADEVIALRRHFHQYPEASLKEFETIKRIKEELTKLAIPFEEVGETGVLGTITGKKGAGKTIILRADIDALELEDATEKDYQSKNPGLNHACGHDGHAAALLGAAKVLKSHEDDFAGTIKLAFQPAEEIGAGARQFVEGGFVENIDQVFGIHLDSSVPVGKLVATKGATNASCDIFKIEVEGLSSHVAQPNVGRDAVLAAASIVVELQKIASREVSPLDPVVVGIGVLDAGTRYNIVANHAKIEGTVRAFSHETRAFVLKRVKEIANQIAEAHRTKISSFHIHDAAGPLINDDTATELAQKVASEIVGSENVVTDHTKSLGADDFADFLLKAPGVYGRVGTRNLDNPETQYGHHHEKFDIDEAGLALATEFHVKYALTYLGSDAK</sequence>
<comment type="caution">
    <text evidence="7">The sequence shown here is derived from an EMBL/GenBank/DDBJ whole genome shotgun (WGS) entry which is preliminary data.</text>
</comment>
<gene>
    <name evidence="7" type="ORF">BCR25_00895</name>
</gene>
<dbReference type="InterPro" id="IPR002933">
    <property type="entry name" value="Peptidase_M20"/>
</dbReference>
<dbReference type="RefSeq" id="WP_069661717.1">
    <property type="nucleotide sequence ID" value="NZ_JBHUJJ010000001.1"/>
</dbReference>
<accession>A0A1E5H610</accession>
<dbReference type="PANTHER" id="PTHR11014:SF63">
    <property type="entry name" value="METALLOPEPTIDASE, PUTATIVE (AFU_ORTHOLOGUE AFUA_6G09600)-RELATED"/>
    <property type="match status" value="1"/>
</dbReference>
<protein>
    <submittedName>
        <fullName evidence="7">Peptidase M20</fullName>
    </submittedName>
</protein>
<dbReference type="OrthoDB" id="9776731at2"/>
<dbReference type="GO" id="GO:0019877">
    <property type="term" value="P:diaminopimelate biosynthetic process"/>
    <property type="evidence" value="ECO:0007669"/>
    <property type="project" value="UniProtKB-KW"/>
</dbReference>
<dbReference type="AlphaFoldDB" id="A0A1E5H610"/>
<dbReference type="GO" id="GO:0009085">
    <property type="term" value="P:lysine biosynthetic process"/>
    <property type="evidence" value="ECO:0007669"/>
    <property type="project" value="UniProtKB-KW"/>
</dbReference>
<dbReference type="GO" id="GO:0046872">
    <property type="term" value="F:metal ion binding"/>
    <property type="evidence" value="ECO:0007669"/>
    <property type="project" value="UniProtKB-KW"/>
</dbReference>
<feature type="binding site" evidence="5">
    <location>
        <position position="109"/>
    </location>
    <ligand>
        <name>Mn(2+)</name>
        <dbReference type="ChEBI" id="CHEBI:29035"/>
        <label>2</label>
    </ligand>
</feature>
<dbReference type="Pfam" id="PF01546">
    <property type="entry name" value="Peptidase_M20"/>
    <property type="match status" value="1"/>
</dbReference>
<dbReference type="Gene3D" id="3.30.70.360">
    <property type="match status" value="1"/>
</dbReference>
<dbReference type="InterPro" id="IPR017439">
    <property type="entry name" value="Amidohydrolase"/>
</dbReference>
<keyword evidence="5" id="KW-0479">Metal-binding</keyword>
<feature type="binding site" evidence="5">
    <location>
        <position position="167"/>
    </location>
    <ligand>
        <name>Mn(2+)</name>
        <dbReference type="ChEBI" id="CHEBI:29035"/>
        <label>2</label>
    </ligand>
</feature>
<organism evidence="7 8">
    <name type="scientific">Enterococcus termitis</name>
    <dbReference type="NCBI Taxonomy" id="332950"/>
    <lineage>
        <taxon>Bacteria</taxon>
        <taxon>Bacillati</taxon>
        <taxon>Bacillota</taxon>
        <taxon>Bacilli</taxon>
        <taxon>Lactobacillales</taxon>
        <taxon>Enterococcaceae</taxon>
        <taxon>Enterococcus</taxon>
    </lineage>
</organism>
<feature type="domain" description="Peptidase M20 dimerisation" evidence="6">
    <location>
        <begin position="191"/>
        <end position="287"/>
    </location>
</feature>
<evidence type="ECO:0000313" key="8">
    <source>
        <dbReference type="Proteomes" id="UP000095094"/>
    </source>
</evidence>
<dbReference type="SUPFAM" id="SSF53187">
    <property type="entry name" value="Zn-dependent exopeptidases"/>
    <property type="match status" value="1"/>
</dbReference>
<keyword evidence="2" id="KW-0378">Hydrolase</keyword>
<evidence type="ECO:0000256" key="5">
    <source>
        <dbReference type="PIRSR" id="PIRSR005962-1"/>
    </source>
</evidence>
<dbReference type="PIRSF" id="PIRSF005962">
    <property type="entry name" value="Pept_M20D_amidohydro"/>
    <property type="match status" value="1"/>
</dbReference>
<reference evidence="8" key="1">
    <citation type="submission" date="2016-09" db="EMBL/GenBank/DDBJ databases">
        <authorList>
            <person name="Gulvik C.A."/>
        </authorList>
    </citation>
    <scope>NUCLEOTIDE SEQUENCE [LARGE SCALE GENOMIC DNA]</scope>
    <source>
        <strain evidence="8">LMG 8895</strain>
    </source>
</reference>
<feature type="binding site" evidence="5">
    <location>
        <position position="369"/>
    </location>
    <ligand>
        <name>Mn(2+)</name>
        <dbReference type="ChEBI" id="CHEBI:29035"/>
        <label>2</label>
    </ligand>
</feature>